<evidence type="ECO:0000256" key="4">
    <source>
        <dbReference type="SAM" id="Phobius"/>
    </source>
</evidence>
<accession>A0AA40EA87</accession>
<evidence type="ECO:0000256" key="2">
    <source>
        <dbReference type="ARBA" id="ARBA00022679"/>
    </source>
</evidence>
<evidence type="ECO:0000313" key="7">
    <source>
        <dbReference type="Proteomes" id="UP001172102"/>
    </source>
</evidence>
<dbReference type="SMART" id="SM00563">
    <property type="entry name" value="PlsC"/>
    <property type="match status" value="1"/>
</dbReference>
<keyword evidence="4" id="KW-0472">Membrane</keyword>
<keyword evidence="7" id="KW-1185">Reference proteome</keyword>
<dbReference type="Pfam" id="PF16076">
    <property type="entry name" value="Acyltransf_C"/>
    <property type="match status" value="1"/>
</dbReference>
<protein>
    <submittedName>
        <fullName evidence="6">1-acyl-sn-glycerol-3-phosphate acyltransferase</fullName>
    </submittedName>
</protein>
<keyword evidence="4" id="KW-1133">Transmembrane helix</keyword>
<evidence type="ECO:0000313" key="6">
    <source>
        <dbReference type="EMBL" id="KAK0730837.1"/>
    </source>
</evidence>
<dbReference type="GO" id="GO:0003841">
    <property type="term" value="F:1-acylglycerol-3-phosphate O-acyltransferase activity"/>
    <property type="evidence" value="ECO:0007669"/>
    <property type="project" value="TreeGrafter"/>
</dbReference>
<keyword evidence="4" id="KW-0812">Transmembrane</keyword>
<dbReference type="PANTHER" id="PTHR10983:SF24">
    <property type="entry name" value="1-ACYLGLYCEROL-3-PHOSPHATE O-ACYLTRANSFERASE 3, ISOFORM E-RELATED"/>
    <property type="match status" value="1"/>
</dbReference>
<dbReference type="CDD" id="cd07990">
    <property type="entry name" value="LPLAT_LCLAT1-like"/>
    <property type="match status" value="1"/>
</dbReference>
<dbReference type="PANTHER" id="PTHR10983">
    <property type="entry name" value="1-ACYLGLYCEROL-3-PHOSPHATE ACYLTRANSFERASE-RELATED"/>
    <property type="match status" value="1"/>
</dbReference>
<dbReference type="Proteomes" id="UP001172102">
    <property type="component" value="Unassembled WGS sequence"/>
</dbReference>
<comment type="similarity">
    <text evidence="1">Belongs to the 1-acyl-sn-glycerol-3-phosphate acyltransferase family.</text>
</comment>
<comment type="caution">
    <text evidence="6">The sequence shown here is derived from an EMBL/GenBank/DDBJ whole genome shotgun (WGS) entry which is preliminary data.</text>
</comment>
<gene>
    <name evidence="6" type="ORF">B0H67DRAFT_596873</name>
</gene>
<dbReference type="EMBL" id="JAUKUA010000001">
    <property type="protein sequence ID" value="KAK0730837.1"/>
    <property type="molecule type" value="Genomic_DNA"/>
</dbReference>
<dbReference type="GO" id="GO:0012505">
    <property type="term" value="C:endomembrane system"/>
    <property type="evidence" value="ECO:0007669"/>
    <property type="project" value="TreeGrafter"/>
</dbReference>
<organism evidence="6 7">
    <name type="scientific">Lasiosphaeris hirsuta</name>
    <dbReference type="NCBI Taxonomy" id="260670"/>
    <lineage>
        <taxon>Eukaryota</taxon>
        <taxon>Fungi</taxon>
        <taxon>Dikarya</taxon>
        <taxon>Ascomycota</taxon>
        <taxon>Pezizomycotina</taxon>
        <taxon>Sordariomycetes</taxon>
        <taxon>Sordariomycetidae</taxon>
        <taxon>Sordariales</taxon>
        <taxon>Lasiosphaeriaceae</taxon>
        <taxon>Lasiosphaeris</taxon>
    </lineage>
</organism>
<proteinExistence type="inferred from homology"/>
<reference evidence="6" key="1">
    <citation type="submission" date="2023-06" db="EMBL/GenBank/DDBJ databases">
        <title>Genome-scale phylogeny and comparative genomics of the fungal order Sordariales.</title>
        <authorList>
            <consortium name="Lawrence Berkeley National Laboratory"/>
            <person name="Hensen N."/>
            <person name="Bonometti L."/>
            <person name="Westerberg I."/>
            <person name="Brannstrom I.O."/>
            <person name="Guillou S."/>
            <person name="Cros-Aarteil S."/>
            <person name="Calhoun S."/>
            <person name="Haridas S."/>
            <person name="Kuo A."/>
            <person name="Mondo S."/>
            <person name="Pangilinan J."/>
            <person name="Riley R."/>
            <person name="Labutti K."/>
            <person name="Andreopoulos B."/>
            <person name="Lipzen A."/>
            <person name="Chen C."/>
            <person name="Yanf M."/>
            <person name="Daum C."/>
            <person name="Ng V."/>
            <person name="Clum A."/>
            <person name="Steindorff A."/>
            <person name="Ohm R."/>
            <person name="Martin F."/>
            <person name="Silar P."/>
            <person name="Natvig D."/>
            <person name="Lalanne C."/>
            <person name="Gautier V."/>
            <person name="Ament-Velasquez S.L."/>
            <person name="Kruys A."/>
            <person name="Hutchinson M.I."/>
            <person name="Powell A.J."/>
            <person name="Barry K."/>
            <person name="Miller A.N."/>
            <person name="Grigoriev I.V."/>
            <person name="Debuchy R."/>
            <person name="Gladieux P."/>
            <person name="Thoren M.H."/>
            <person name="Johannesson H."/>
        </authorList>
    </citation>
    <scope>NUCLEOTIDE SEQUENCE</scope>
    <source>
        <strain evidence="6">SMH4607-1</strain>
    </source>
</reference>
<name>A0AA40EA87_9PEZI</name>
<evidence type="ECO:0000256" key="3">
    <source>
        <dbReference type="ARBA" id="ARBA00023315"/>
    </source>
</evidence>
<evidence type="ECO:0000259" key="5">
    <source>
        <dbReference type="SMART" id="SM00563"/>
    </source>
</evidence>
<feature type="transmembrane region" description="Helical" evidence="4">
    <location>
        <begin position="12"/>
        <end position="36"/>
    </location>
</feature>
<dbReference type="Pfam" id="PF01553">
    <property type="entry name" value="Acyltransferase"/>
    <property type="match status" value="1"/>
</dbReference>
<dbReference type="InterPro" id="IPR002123">
    <property type="entry name" value="Plipid/glycerol_acylTrfase"/>
</dbReference>
<keyword evidence="2" id="KW-0808">Transferase</keyword>
<dbReference type="AlphaFoldDB" id="A0AA40EA87"/>
<keyword evidence="3 6" id="KW-0012">Acyltransferase</keyword>
<dbReference type="SUPFAM" id="SSF69593">
    <property type="entry name" value="Glycerol-3-phosphate (1)-acyltransferase"/>
    <property type="match status" value="1"/>
</dbReference>
<feature type="domain" description="Phospholipid/glycerol acyltransferase" evidence="5">
    <location>
        <begin position="86"/>
        <end position="208"/>
    </location>
</feature>
<evidence type="ECO:0000256" key="1">
    <source>
        <dbReference type="ARBA" id="ARBA00008655"/>
    </source>
</evidence>
<dbReference type="InterPro" id="IPR032098">
    <property type="entry name" value="Acyltransf_C"/>
</dbReference>
<sequence length="317" mass="36436">MVKPLQTALIHLRSLGLVVPWLTWLLAADILLSLLLPFKPLFPDTVYNLSSHIASSVWRWIQNIFEVRNGAVITMSGDALPAGESAIVVANHVGWSDFYMIQALAKRAGMLGRCRWFAKIQLRMVPFLGWGLWAMGFPLVSRNWVKDKTELERVFKGITERRWPTWLISFSEATRFTPEKYVESQRWCDAQGRPQPQHLLYPRTKGFVTTVQHLRAAPHVKAVYDLAIAYQHGTAFQSAPTMWETLSVPRLSPGQERKKKGKASETGYRFHVHARRFPVEELPNDDEGLAKWLEDRWVEKGEYLEELRVKWAKEASG</sequence>